<dbReference type="GeneID" id="78007749"/>
<evidence type="ECO:0000313" key="2">
    <source>
        <dbReference type="EMBL" id="MYL71603.1"/>
    </source>
</evidence>
<comment type="caution">
    <text evidence="2">The sequence shown here is derived from an EMBL/GenBank/DDBJ whole genome shotgun (WGS) entry which is preliminary data.</text>
</comment>
<dbReference type="Proteomes" id="UP000450457">
    <property type="component" value="Unassembled WGS sequence"/>
</dbReference>
<dbReference type="InterPro" id="IPR018728">
    <property type="entry name" value="DUF2268"/>
</dbReference>
<evidence type="ECO:0000259" key="1">
    <source>
        <dbReference type="Pfam" id="PF10026"/>
    </source>
</evidence>
<dbReference type="RefSeq" id="WP_160914405.1">
    <property type="nucleotide sequence ID" value="NZ_WMFA01000004.1"/>
</dbReference>
<name>A0A845FB94_9BACI</name>
<dbReference type="AlphaFoldDB" id="A0A845FB94"/>
<accession>A0A845FB94</accession>
<sequence>MRYLIILGLTLLSILIGCDTETSNRVNNKKTDTSTLTEITSNKNEYIIEATTEGGQTLRIFSAYEYVEEFVKKVEETDEWNKQKKMWNNIVMDHIQEACLSGEYSHLVKEYVRTPPRELKKVKDDITMLQAAEPEKTVLQALKESADLLPGEDTTVCLLPRGNVDYGGVNVGAGKVSVFYFPHFNKERLKQTVAHEYHHSVWTEKFARNYEWDLLGSIIFEGKAEYFSSLLYGEPVVKTYHMEDEQEKKLWNQVKSSLDTTENELVNTVLYGDGTEFPYSFGYIIGYHIVRNYADNHPETTIEEWTKLSPEILYEESGYEESLK</sequence>
<dbReference type="Pfam" id="PF10026">
    <property type="entry name" value="DUF2268"/>
    <property type="match status" value="1"/>
</dbReference>
<proteinExistence type="predicted"/>
<feature type="domain" description="DUF2268" evidence="1">
    <location>
        <begin position="138"/>
        <end position="311"/>
    </location>
</feature>
<dbReference type="EMBL" id="WMFA01000004">
    <property type="protein sequence ID" value="MYL71603.1"/>
    <property type="molecule type" value="Genomic_DNA"/>
</dbReference>
<dbReference type="OrthoDB" id="1437293at2"/>
<dbReference type="PROSITE" id="PS51257">
    <property type="entry name" value="PROKAR_LIPOPROTEIN"/>
    <property type="match status" value="1"/>
</dbReference>
<protein>
    <recommendedName>
        <fullName evidence="1">DUF2268 domain-containing protein</fullName>
    </recommendedName>
</protein>
<organism evidence="2 3">
    <name type="scientific">Halobacillus litoralis</name>
    <dbReference type="NCBI Taxonomy" id="45668"/>
    <lineage>
        <taxon>Bacteria</taxon>
        <taxon>Bacillati</taxon>
        <taxon>Bacillota</taxon>
        <taxon>Bacilli</taxon>
        <taxon>Bacillales</taxon>
        <taxon>Bacillaceae</taxon>
        <taxon>Halobacillus</taxon>
    </lineage>
</organism>
<evidence type="ECO:0000313" key="3">
    <source>
        <dbReference type="Proteomes" id="UP000450457"/>
    </source>
</evidence>
<gene>
    <name evidence="2" type="ORF">GLW00_12115</name>
</gene>
<reference evidence="2 3" key="1">
    <citation type="submission" date="2019-11" db="EMBL/GenBank/DDBJ databases">
        <title>Genome sequences of 17 halophilic strains isolated from different environments.</title>
        <authorList>
            <person name="Furrow R.E."/>
        </authorList>
    </citation>
    <scope>NUCLEOTIDE SEQUENCE [LARGE SCALE GENOMIC DNA]</scope>
    <source>
        <strain evidence="2 3">SL-4</strain>
    </source>
</reference>